<dbReference type="SMART" id="SM00418">
    <property type="entry name" value="HTH_ARSR"/>
    <property type="match status" value="1"/>
</dbReference>
<accession>A0A852XDD4</accession>
<dbReference type="GO" id="GO:0003700">
    <property type="term" value="F:DNA-binding transcription factor activity"/>
    <property type="evidence" value="ECO:0007669"/>
    <property type="project" value="InterPro"/>
</dbReference>
<dbReference type="InterPro" id="IPR036388">
    <property type="entry name" value="WH-like_DNA-bd_sf"/>
</dbReference>
<dbReference type="Gene3D" id="1.10.10.10">
    <property type="entry name" value="Winged helix-like DNA-binding domain superfamily/Winged helix DNA-binding domain"/>
    <property type="match status" value="1"/>
</dbReference>
<gene>
    <name evidence="3" type="ORF">BJY28_000954</name>
</gene>
<dbReference type="CDD" id="cd08893">
    <property type="entry name" value="SRPBCC_CalC_Aha1-like_GntR-HTH"/>
    <property type="match status" value="1"/>
</dbReference>
<proteinExistence type="inferred from homology"/>
<dbReference type="PANTHER" id="PTHR38600:SF1">
    <property type="entry name" value="TRANSCRIPTIONAL REGULATORY PROTEIN"/>
    <property type="match status" value="1"/>
</dbReference>
<reference evidence="3 4" key="1">
    <citation type="submission" date="2020-07" db="EMBL/GenBank/DDBJ databases">
        <title>Sequencing the genomes of 1000 actinobacteria strains.</title>
        <authorList>
            <person name="Klenk H.-P."/>
        </authorList>
    </citation>
    <scope>NUCLEOTIDE SEQUENCE [LARGE SCALE GENOMIC DNA]</scope>
    <source>
        <strain evidence="3 4">DSM 24723</strain>
    </source>
</reference>
<dbReference type="InterPro" id="IPR011991">
    <property type="entry name" value="ArsR-like_HTH"/>
</dbReference>
<keyword evidence="3" id="KW-0238">DNA-binding</keyword>
<name>A0A852XDD4_9MICO</name>
<dbReference type="EMBL" id="JACBZX010000001">
    <property type="protein sequence ID" value="NYG36485.1"/>
    <property type="molecule type" value="Genomic_DNA"/>
</dbReference>
<dbReference type="InterPro" id="IPR036390">
    <property type="entry name" value="WH_DNA-bd_sf"/>
</dbReference>
<sequence>MDRDDRFDEVFKALADPTRRRLLDALRRDDGQTVGQLCAGIDMARQSVTQHLDLLVAANLVTVVRRGRERRSYLNPEPIHAIQRRWIREFDTPRLDALAAIKARAEEADMPEQFPDFVYVTYISASVEAVWSALTDPEATLAYWGGKANVSDYEVGATWTHREGSLDGEHHIWGRILEADPPRRLVHTFQPAAQPLDQPGSVVTFDLVPADGVVQLTVTHTDLPDRATYDGIAGGWPTVLAALKTYLETGDRLPDAAWRLAHA</sequence>
<comment type="similarity">
    <text evidence="1">Belongs to the AHA1 family.</text>
</comment>
<dbReference type="NCBIfam" id="NF033788">
    <property type="entry name" value="HTH_metalloreg"/>
    <property type="match status" value="1"/>
</dbReference>
<dbReference type="Gene3D" id="3.30.530.20">
    <property type="match status" value="1"/>
</dbReference>
<evidence type="ECO:0000313" key="3">
    <source>
        <dbReference type="EMBL" id="NYG36485.1"/>
    </source>
</evidence>
<dbReference type="SUPFAM" id="SSF55961">
    <property type="entry name" value="Bet v1-like"/>
    <property type="match status" value="1"/>
</dbReference>
<keyword evidence="4" id="KW-1185">Reference proteome</keyword>
<feature type="domain" description="HTH arsR-type" evidence="2">
    <location>
        <begin position="1"/>
        <end position="94"/>
    </location>
</feature>
<dbReference type="RefSeq" id="WP_179461984.1">
    <property type="nucleotide sequence ID" value="NZ_JACBZX010000001.1"/>
</dbReference>
<dbReference type="CDD" id="cd00090">
    <property type="entry name" value="HTH_ARSR"/>
    <property type="match status" value="1"/>
</dbReference>
<dbReference type="PANTHER" id="PTHR38600">
    <property type="entry name" value="TRANSCRIPTIONAL REGULATORY PROTEIN"/>
    <property type="match status" value="1"/>
</dbReference>
<dbReference type="Pfam" id="PF08327">
    <property type="entry name" value="AHSA1"/>
    <property type="match status" value="1"/>
</dbReference>
<comment type="caution">
    <text evidence="3">The sequence shown here is derived from an EMBL/GenBank/DDBJ whole genome shotgun (WGS) entry which is preliminary data.</text>
</comment>
<dbReference type="InterPro" id="IPR001845">
    <property type="entry name" value="HTH_ArsR_DNA-bd_dom"/>
</dbReference>
<organism evidence="3 4">
    <name type="scientific">Janibacter alkaliphilus</name>
    <dbReference type="NCBI Taxonomy" id="1069963"/>
    <lineage>
        <taxon>Bacteria</taxon>
        <taxon>Bacillati</taxon>
        <taxon>Actinomycetota</taxon>
        <taxon>Actinomycetes</taxon>
        <taxon>Micrococcales</taxon>
        <taxon>Intrasporangiaceae</taxon>
        <taxon>Janibacter</taxon>
    </lineage>
</organism>
<dbReference type="InterPro" id="IPR013538">
    <property type="entry name" value="ASHA1/2-like_C"/>
</dbReference>
<dbReference type="GO" id="GO:0003677">
    <property type="term" value="F:DNA binding"/>
    <property type="evidence" value="ECO:0007669"/>
    <property type="project" value="UniProtKB-KW"/>
</dbReference>
<evidence type="ECO:0000259" key="2">
    <source>
        <dbReference type="PROSITE" id="PS50987"/>
    </source>
</evidence>
<evidence type="ECO:0000256" key="1">
    <source>
        <dbReference type="ARBA" id="ARBA00006817"/>
    </source>
</evidence>
<protein>
    <submittedName>
        <fullName evidence="3">Uncharacterized protein YndB with AHSA1/START domain/DNA-binding transcriptional ArsR family regulator</fullName>
    </submittedName>
</protein>
<dbReference type="Proteomes" id="UP000592181">
    <property type="component" value="Unassembled WGS sequence"/>
</dbReference>
<evidence type="ECO:0000313" key="4">
    <source>
        <dbReference type="Proteomes" id="UP000592181"/>
    </source>
</evidence>
<dbReference type="InterPro" id="IPR023393">
    <property type="entry name" value="START-like_dom_sf"/>
</dbReference>
<dbReference type="SUPFAM" id="SSF46785">
    <property type="entry name" value="Winged helix' DNA-binding domain"/>
    <property type="match status" value="1"/>
</dbReference>
<dbReference type="PROSITE" id="PS50987">
    <property type="entry name" value="HTH_ARSR_2"/>
    <property type="match status" value="1"/>
</dbReference>
<dbReference type="Pfam" id="PF12840">
    <property type="entry name" value="HTH_20"/>
    <property type="match status" value="1"/>
</dbReference>
<dbReference type="AlphaFoldDB" id="A0A852XDD4"/>